<evidence type="ECO:0000256" key="2">
    <source>
        <dbReference type="ARBA" id="ARBA00004922"/>
    </source>
</evidence>
<dbReference type="AlphaFoldDB" id="A0A4Y7MHW6"/>
<evidence type="ECO:0000256" key="8">
    <source>
        <dbReference type="ARBA" id="ARBA00022824"/>
    </source>
</evidence>
<evidence type="ECO:0000256" key="11">
    <source>
        <dbReference type="ARBA" id="ARBA00023180"/>
    </source>
</evidence>
<evidence type="ECO:0000313" key="17">
    <source>
        <dbReference type="EMBL" id="SVE79379.1"/>
    </source>
</evidence>
<evidence type="ECO:0000256" key="5">
    <source>
        <dbReference type="ARBA" id="ARBA00021745"/>
    </source>
</evidence>
<proteinExistence type="evidence at transcript level"/>
<keyword evidence="8" id="KW-0256">Endoplasmic reticulum</keyword>
<evidence type="ECO:0000256" key="10">
    <source>
        <dbReference type="ARBA" id="ARBA00023157"/>
    </source>
</evidence>
<dbReference type="Gene3D" id="3.40.50.11340">
    <property type="match status" value="1"/>
</dbReference>
<dbReference type="Pfam" id="PF10250">
    <property type="entry name" value="O-FucT"/>
    <property type="match status" value="1"/>
</dbReference>
<keyword evidence="6" id="KW-0328">Glycosyltransferase</keyword>
<evidence type="ECO:0000256" key="4">
    <source>
        <dbReference type="ARBA" id="ARBA00012196"/>
    </source>
</evidence>
<comment type="subcellular location">
    <subcellularLocation>
        <location evidence="1">Endoplasmic reticulum</location>
    </subcellularLocation>
</comment>
<comment type="catalytic activity">
    <reaction evidence="16">
        <text>L-seryl-[protein] + GDP-beta-L-fucose = 3-O-(alpha-L-fucosyl)-L-seryl-[protein] + GDP + H(+)</text>
        <dbReference type="Rhea" id="RHEA:63644"/>
        <dbReference type="Rhea" id="RHEA-COMP:9863"/>
        <dbReference type="Rhea" id="RHEA-COMP:17914"/>
        <dbReference type="ChEBI" id="CHEBI:15378"/>
        <dbReference type="ChEBI" id="CHEBI:29999"/>
        <dbReference type="ChEBI" id="CHEBI:57273"/>
        <dbReference type="ChEBI" id="CHEBI:58189"/>
        <dbReference type="ChEBI" id="CHEBI:189632"/>
        <dbReference type="EC" id="2.4.1.221"/>
    </reaction>
    <physiologicalReaction direction="left-to-right" evidence="16">
        <dbReference type="Rhea" id="RHEA:63645"/>
    </physiologicalReaction>
</comment>
<keyword evidence="11" id="KW-0325">Glycoprotein</keyword>
<evidence type="ECO:0000256" key="12">
    <source>
        <dbReference type="ARBA" id="ARBA00023253"/>
    </source>
</evidence>
<evidence type="ECO:0000256" key="15">
    <source>
        <dbReference type="ARBA" id="ARBA00047273"/>
    </source>
</evidence>
<dbReference type="GO" id="GO:0006004">
    <property type="term" value="P:fucose metabolic process"/>
    <property type="evidence" value="ECO:0007669"/>
    <property type="project" value="UniProtKB-KW"/>
</dbReference>
<dbReference type="OrthoDB" id="10050276at2759"/>
<reference evidence="17" key="1">
    <citation type="submission" date="2018-08" db="EMBL/GenBank/DDBJ databases">
        <authorList>
            <person name="Cornetti L."/>
        </authorList>
    </citation>
    <scope>NUCLEOTIDE SEQUENCE</scope>
    <source>
        <strain evidence="17">CA-CH-1</strain>
    </source>
</reference>
<accession>A0A4Y7MHW6</accession>
<dbReference type="UniPathway" id="UPA00378"/>
<dbReference type="InterPro" id="IPR019378">
    <property type="entry name" value="GDP-Fuc_O-FucTrfase"/>
</dbReference>
<dbReference type="EC" id="2.4.1.221" evidence="4"/>
<dbReference type="EMBL" id="LR009760">
    <property type="protein sequence ID" value="SVE79379.1"/>
    <property type="molecule type" value="mRNA"/>
</dbReference>
<name>A0A4Y7MHW6_9CRUS</name>
<evidence type="ECO:0000256" key="16">
    <source>
        <dbReference type="ARBA" id="ARBA00048647"/>
    </source>
</evidence>
<keyword evidence="13" id="KW-0119">Carbohydrate metabolism</keyword>
<evidence type="ECO:0000256" key="3">
    <source>
        <dbReference type="ARBA" id="ARBA00010626"/>
    </source>
</evidence>
<evidence type="ECO:0000256" key="13">
    <source>
        <dbReference type="ARBA" id="ARBA00023277"/>
    </source>
</evidence>
<protein>
    <recommendedName>
        <fullName evidence="5">GDP-fucose protein O-fucosyltransferase 1</fullName>
        <ecNumber evidence="4">2.4.1.221</ecNumber>
    </recommendedName>
    <alternativeName>
        <fullName evidence="14">Peptide-O-fucosyltransferase 1</fullName>
    </alternativeName>
</protein>
<evidence type="ECO:0000256" key="6">
    <source>
        <dbReference type="ARBA" id="ARBA00022676"/>
    </source>
</evidence>
<dbReference type="PANTHER" id="PTHR21420:SF10">
    <property type="entry name" value="GDP-FUCOSE PROTEIN O-FUCOSYLTRANSFERASE 1"/>
    <property type="match status" value="1"/>
</dbReference>
<evidence type="ECO:0000256" key="7">
    <source>
        <dbReference type="ARBA" id="ARBA00022679"/>
    </source>
</evidence>
<keyword evidence="12" id="KW-0294">Fucose metabolism</keyword>
<keyword evidence="7" id="KW-0808">Transferase</keyword>
<evidence type="ECO:0000256" key="1">
    <source>
        <dbReference type="ARBA" id="ARBA00004240"/>
    </source>
</evidence>
<evidence type="ECO:0000256" key="9">
    <source>
        <dbReference type="ARBA" id="ARBA00022976"/>
    </source>
</evidence>
<comment type="catalytic activity">
    <reaction evidence="15">
        <text>L-threonyl-[protein] + GDP-beta-L-fucose = 3-O-(alpha-L-fucosyl)-L-threonyl-[protein] + GDP + H(+)</text>
        <dbReference type="Rhea" id="RHEA:70491"/>
        <dbReference type="Rhea" id="RHEA-COMP:11060"/>
        <dbReference type="Rhea" id="RHEA-COMP:17915"/>
        <dbReference type="ChEBI" id="CHEBI:15378"/>
        <dbReference type="ChEBI" id="CHEBI:30013"/>
        <dbReference type="ChEBI" id="CHEBI:57273"/>
        <dbReference type="ChEBI" id="CHEBI:58189"/>
        <dbReference type="ChEBI" id="CHEBI:189631"/>
        <dbReference type="EC" id="2.4.1.221"/>
    </reaction>
    <physiologicalReaction direction="left-to-right" evidence="15">
        <dbReference type="Rhea" id="RHEA:70492"/>
    </physiologicalReaction>
</comment>
<dbReference type="GO" id="GO:0046922">
    <property type="term" value="F:peptide-O-fucosyltransferase activity"/>
    <property type="evidence" value="ECO:0007669"/>
    <property type="project" value="UniProtKB-EC"/>
</dbReference>
<keyword evidence="9" id="KW-0914">Notch signaling pathway</keyword>
<keyword evidence="10" id="KW-1015">Disulfide bond</keyword>
<dbReference type="GO" id="GO:0007219">
    <property type="term" value="P:Notch signaling pathway"/>
    <property type="evidence" value="ECO:0007669"/>
    <property type="project" value="UniProtKB-KW"/>
</dbReference>
<comment type="pathway">
    <text evidence="2">Protein modification; protein glycosylation.</text>
</comment>
<gene>
    <name evidence="17" type="primary">EOG090X02RM</name>
</gene>
<dbReference type="GO" id="GO:0005783">
    <property type="term" value="C:endoplasmic reticulum"/>
    <property type="evidence" value="ECO:0007669"/>
    <property type="project" value="UniProtKB-SubCell"/>
</dbReference>
<comment type="similarity">
    <text evidence="3">Belongs to the glycosyltransferase 65 family.</text>
</comment>
<dbReference type="CDD" id="cd11302">
    <property type="entry name" value="O-FucT-1"/>
    <property type="match status" value="1"/>
</dbReference>
<dbReference type="InterPro" id="IPR039922">
    <property type="entry name" value="POFUT1"/>
</dbReference>
<dbReference type="PANTHER" id="PTHR21420">
    <property type="entry name" value="GDP-FUCOSE PROTEIN O-FUCOSYLTRANSFERASE 1"/>
    <property type="match status" value="1"/>
</dbReference>
<sequence>MSLSKLNFSHSFCSNKCYDVYVTFEISEVTLKSTSMMLKLLIPVLFSVSIFADVDIDQNGYILYCPCMGRFGNQADHFLGSLAFAKALNRTLALPPWVEYRFGEPKSVQVPFSHYFQLEPLLKFHRVVTMEEFMENIAPKVWPPEKRTAFCYMARGQGTDCNAKEGNPFGPFWDTFNVDFVQSEFYGPLNYDVHHQDMARKWNNRYPPQKSPVLAFTGAPASFPVQIENKDLQKFLVWTPRIVNRAIDFIRNVLPIGSFVGIHLRNGVDWTRACEHLEHSPNLFSAPQCLGYRNEFGIASQDMCFPTPDAIAKQVKFAVKEYHAKSVFVSSDNDHLIPFLTKALKRMEVTVHKLANPEPHVDLAILGRANYFIGNCISSFTAFAKRERDANGLPSGFWGFPSNRASATKQKHEEL</sequence>
<dbReference type="Gene3D" id="3.40.50.11350">
    <property type="match status" value="1"/>
</dbReference>
<organism evidence="17">
    <name type="scientific">Daphnia magna</name>
    <dbReference type="NCBI Taxonomy" id="35525"/>
    <lineage>
        <taxon>Eukaryota</taxon>
        <taxon>Metazoa</taxon>
        <taxon>Ecdysozoa</taxon>
        <taxon>Arthropoda</taxon>
        <taxon>Crustacea</taxon>
        <taxon>Branchiopoda</taxon>
        <taxon>Diplostraca</taxon>
        <taxon>Cladocera</taxon>
        <taxon>Anomopoda</taxon>
        <taxon>Daphniidae</taxon>
        <taxon>Daphnia</taxon>
    </lineage>
</organism>
<evidence type="ECO:0000256" key="14">
    <source>
        <dbReference type="ARBA" id="ARBA00033080"/>
    </source>
</evidence>